<dbReference type="Gene3D" id="3.40.630.30">
    <property type="match status" value="1"/>
</dbReference>
<evidence type="ECO:0000313" key="1">
    <source>
        <dbReference type="EMBL" id="VYT00788.1"/>
    </source>
</evidence>
<dbReference type="InterPro" id="IPR016181">
    <property type="entry name" value="Acyl_CoA_acyltransferase"/>
</dbReference>
<keyword evidence="1" id="KW-0808">Transferase</keyword>
<organism evidence="1">
    <name type="scientific">Anaerostipes caccae</name>
    <dbReference type="NCBI Taxonomy" id="105841"/>
    <lineage>
        <taxon>Bacteria</taxon>
        <taxon>Bacillati</taxon>
        <taxon>Bacillota</taxon>
        <taxon>Clostridia</taxon>
        <taxon>Lachnospirales</taxon>
        <taxon>Lachnospiraceae</taxon>
        <taxon>Anaerostipes</taxon>
    </lineage>
</organism>
<dbReference type="Pfam" id="PF13508">
    <property type="entry name" value="Acetyltransf_7"/>
    <property type="match status" value="1"/>
</dbReference>
<proteinExistence type="predicted"/>
<dbReference type="CDD" id="cd04301">
    <property type="entry name" value="NAT_SF"/>
    <property type="match status" value="1"/>
</dbReference>
<sequence>MEINLVKKNDIESCMKFVEIVKTDFAGYKEEEFRKALKYCIENKEALAAMNDKGEITCLLLFSRTEKELQFLATHPDYRKQGAAKKLIKKMILAFKPGDQIQVVTFTSEDKKGIAARNCYHACGFKDDELLTVFDYPCQKMILTVE</sequence>
<reference evidence="1" key="1">
    <citation type="submission" date="2019-11" db="EMBL/GenBank/DDBJ databases">
        <authorList>
            <person name="Feng L."/>
        </authorList>
    </citation>
    <scope>NUCLEOTIDE SEQUENCE</scope>
    <source>
        <strain evidence="1">AcaccaeLFYP115</strain>
    </source>
</reference>
<dbReference type="GO" id="GO:0016747">
    <property type="term" value="F:acyltransferase activity, transferring groups other than amino-acyl groups"/>
    <property type="evidence" value="ECO:0007669"/>
    <property type="project" value="InterPro"/>
</dbReference>
<gene>
    <name evidence="1" type="ORF">ACLFYP115_01281</name>
</gene>
<name>A0A6N2T502_9FIRM</name>
<dbReference type="SUPFAM" id="SSF55729">
    <property type="entry name" value="Acyl-CoA N-acyltransferases (Nat)"/>
    <property type="match status" value="1"/>
</dbReference>
<dbReference type="PROSITE" id="PS51186">
    <property type="entry name" value="GNAT"/>
    <property type="match status" value="1"/>
</dbReference>
<dbReference type="EMBL" id="CACRSQ010000003">
    <property type="protein sequence ID" value="VYT00788.1"/>
    <property type="molecule type" value="Genomic_DNA"/>
</dbReference>
<dbReference type="RefSeq" id="WP_006566928.1">
    <property type="nucleotide sequence ID" value="NZ_CP143937.1"/>
</dbReference>
<dbReference type="AlphaFoldDB" id="A0A6N2T502"/>
<accession>A0A6N2T502</accession>
<dbReference type="InterPro" id="IPR000182">
    <property type="entry name" value="GNAT_dom"/>
</dbReference>
<protein>
    <submittedName>
        <fullName evidence="1">Acetyltransferase (GNAT) family protein</fullName>
    </submittedName>
</protein>